<dbReference type="InterPro" id="IPR037791">
    <property type="entry name" value="C2_fungal_Inn1"/>
</dbReference>
<name>A0A1G4ITL0_9SACH</name>
<sequence length="364" mass="40804">MQEYPNNIFGGANGVIEVYVSRAKDLPNLRKMDKQSPFVRLRIGHMTEASEVAYRGGQTPKFQFYTKFDLTPDVKPTLSVELFDDRSPPKLIGQCEVDLTPALYKDPEDGHDDWFPLFFGSEEAGKVYMELTFHPVVLTSQARLPEAEEESNFEASLSERCPPPLPSKLPNFETNSPVKTSTGYMHASRLRQETPNFHEERIFPQTAGPRVDFTSSISTNATNESQTTHNSQESHSTVNSTGTTEPLFAKLKQLKEKWKSIKNPSSDILDQGNRLDLEALQKVVGVDPEDRDADHNRPERFERTSTIPNGTPPSMPRIPKNVSGKLSMHSRPATPKLPPLPTDSPLRSRNSSPSPPRRRPPPST</sequence>
<dbReference type="Gene3D" id="2.60.40.150">
    <property type="entry name" value="C2 domain"/>
    <property type="match status" value="1"/>
</dbReference>
<dbReference type="Pfam" id="PF00168">
    <property type="entry name" value="C2"/>
    <property type="match status" value="1"/>
</dbReference>
<protein>
    <submittedName>
        <fullName evidence="3">LAMI_0B01266g1_1</fullName>
    </submittedName>
</protein>
<organism evidence="3 4">
    <name type="scientific">Lachancea mirantina</name>
    <dbReference type="NCBI Taxonomy" id="1230905"/>
    <lineage>
        <taxon>Eukaryota</taxon>
        <taxon>Fungi</taxon>
        <taxon>Dikarya</taxon>
        <taxon>Ascomycota</taxon>
        <taxon>Saccharomycotina</taxon>
        <taxon>Saccharomycetes</taxon>
        <taxon>Saccharomycetales</taxon>
        <taxon>Saccharomycetaceae</taxon>
        <taxon>Lachancea</taxon>
    </lineage>
</organism>
<evidence type="ECO:0000313" key="3">
    <source>
        <dbReference type="EMBL" id="SCU80220.1"/>
    </source>
</evidence>
<gene>
    <name evidence="3" type="ORF">LAMI_0B01266G</name>
</gene>
<dbReference type="AlphaFoldDB" id="A0A1G4ITL0"/>
<feature type="region of interest" description="Disordered" evidence="1">
    <location>
        <begin position="282"/>
        <end position="364"/>
    </location>
</feature>
<dbReference type="InterPro" id="IPR052981">
    <property type="entry name" value="Ingression_C2_domain"/>
</dbReference>
<dbReference type="STRING" id="1230905.A0A1G4ITL0"/>
<feature type="region of interest" description="Disordered" evidence="1">
    <location>
        <begin position="152"/>
        <end position="176"/>
    </location>
</feature>
<dbReference type="InterPro" id="IPR000008">
    <property type="entry name" value="C2_dom"/>
</dbReference>
<evidence type="ECO:0000259" key="2">
    <source>
        <dbReference type="PROSITE" id="PS50004"/>
    </source>
</evidence>
<feature type="domain" description="C2" evidence="2">
    <location>
        <begin position="1"/>
        <end position="115"/>
    </location>
</feature>
<feature type="compositionally biased region" description="Basic and acidic residues" evidence="1">
    <location>
        <begin position="292"/>
        <end position="303"/>
    </location>
</feature>
<feature type="region of interest" description="Disordered" evidence="1">
    <location>
        <begin position="221"/>
        <end position="244"/>
    </location>
</feature>
<reference evidence="3 4" key="1">
    <citation type="submission" date="2016-03" db="EMBL/GenBank/DDBJ databases">
        <authorList>
            <person name="Devillers H."/>
        </authorList>
    </citation>
    <scope>NUCLEOTIDE SEQUENCE [LARGE SCALE GENOMIC DNA]</scope>
    <source>
        <strain evidence="3">CBS 11717</strain>
    </source>
</reference>
<dbReference type="OrthoDB" id="270970at2759"/>
<dbReference type="InterPro" id="IPR035892">
    <property type="entry name" value="C2_domain_sf"/>
</dbReference>
<proteinExistence type="predicted"/>
<keyword evidence="4" id="KW-1185">Reference proteome</keyword>
<dbReference type="Proteomes" id="UP000191024">
    <property type="component" value="Chromosome B"/>
</dbReference>
<dbReference type="CDD" id="cd08681">
    <property type="entry name" value="C2_fungal_Inn1p-like"/>
    <property type="match status" value="1"/>
</dbReference>
<dbReference type="SUPFAM" id="SSF49562">
    <property type="entry name" value="C2 domain (Calcium/lipid-binding domain, CaLB)"/>
    <property type="match status" value="1"/>
</dbReference>
<dbReference type="PANTHER" id="PTHR47052:SF3">
    <property type="entry name" value="INGRESSION PROTEIN 1"/>
    <property type="match status" value="1"/>
</dbReference>
<dbReference type="PROSITE" id="PS50004">
    <property type="entry name" value="C2"/>
    <property type="match status" value="1"/>
</dbReference>
<dbReference type="SMART" id="SM00239">
    <property type="entry name" value="C2"/>
    <property type="match status" value="1"/>
</dbReference>
<dbReference type="EMBL" id="LT598464">
    <property type="protein sequence ID" value="SCU80220.1"/>
    <property type="molecule type" value="Genomic_DNA"/>
</dbReference>
<accession>A0A1G4ITL0</accession>
<evidence type="ECO:0000256" key="1">
    <source>
        <dbReference type="SAM" id="MobiDB-lite"/>
    </source>
</evidence>
<evidence type="ECO:0000313" key="4">
    <source>
        <dbReference type="Proteomes" id="UP000191024"/>
    </source>
</evidence>
<dbReference type="PANTHER" id="PTHR47052">
    <property type="entry name" value="CONSERVED SERINE PROLINE-RICH PROTEIN (AFU_ORTHOLOGUE AFUA_2G01790)"/>
    <property type="match status" value="1"/>
</dbReference>